<evidence type="ECO:0008006" key="4">
    <source>
        <dbReference type="Google" id="ProtNLM"/>
    </source>
</evidence>
<organism evidence="2 3">
    <name type="scientific">Sphingobacterium athyrii</name>
    <dbReference type="NCBI Taxonomy" id="2152717"/>
    <lineage>
        <taxon>Bacteria</taxon>
        <taxon>Pseudomonadati</taxon>
        <taxon>Bacteroidota</taxon>
        <taxon>Sphingobacteriia</taxon>
        <taxon>Sphingobacteriales</taxon>
        <taxon>Sphingobacteriaceae</taxon>
        <taxon>Sphingobacterium</taxon>
    </lineage>
</organism>
<proteinExistence type="predicted"/>
<keyword evidence="1" id="KW-0175">Coiled coil</keyword>
<dbReference type="Proteomes" id="UP000250831">
    <property type="component" value="Unassembled WGS sequence"/>
</dbReference>
<feature type="coiled-coil region" evidence="1">
    <location>
        <begin position="43"/>
        <end position="70"/>
    </location>
</feature>
<dbReference type="PANTHER" id="PTHR38477:SF1">
    <property type="entry name" value="MUREIN L,D-TRANSPEPTIDASE CATALYTIC DOMAIN FAMILY PROTEIN"/>
    <property type="match status" value="1"/>
</dbReference>
<dbReference type="InterPro" id="IPR032676">
    <property type="entry name" value="YkuD_2"/>
</dbReference>
<reference evidence="2 3" key="1">
    <citation type="submission" date="2018-04" db="EMBL/GenBank/DDBJ databases">
        <title>Sphingobacterium sp. M46 Genome.</title>
        <authorList>
            <person name="Cheng J."/>
            <person name="Li Y."/>
        </authorList>
    </citation>
    <scope>NUCLEOTIDE SEQUENCE [LARGE SCALE GENOMIC DNA]</scope>
    <source>
        <strain evidence="2 3">M46</strain>
    </source>
</reference>
<dbReference type="RefSeq" id="WP_108633039.1">
    <property type="nucleotide sequence ID" value="NZ_QCXX01000002.1"/>
</dbReference>
<protein>
    <recommendedName>
        <fullName evidence="4">L,D-transpeptidase-like protein</fullName>
    </recommendedName>
</protein>
<name>A0A363NV81_9SPHI</name>
<gene>
    <name evidence="2" type="ORF">DCO56_06920</name>
</gene>
<dbReference type="AlphaFoldDB" id="A0A363NV81"/>
<dbReference type="EMBL" id="QCXX01000002">
    <property type="protein sequence ID" value="PUV24704.1"/>
    <property type="molecule type" value="Genomic_DNA"/>
</dbReference>
<comment type="caution">
    <text evidence="2">The sequence shown here is derived from an EMBL/GenBank/DDBJ whole genome shotgun (WGS) entry which is preliminary data.</text>
</comment>
<dbReference type="Pfam" id="PF13645">
    <property type="entry name" value="YkuD_2"/>
    <property type="match status" value="1"/>
</dbReference>
<evidence type="ECO:0000313" key="2">
    <source>
        <dbReference type="EMBL" id="PUV24704.1"/>
    </source>
</evidence>
<evidence type="ECO:0000256" key="1">
    <source>
        <dbReference type="SAM" id="Coils"/>
    </source>
</evidence>
<sequence>MNKLIAFMIIIGIGLIAFKISRTNNWSFAERTENTTLSDQERYNKAFNRVKSLVENKKKYNEEIAFLLDMRRPSGRNRFFVVDLQNNRILDQGLVAHGSGSETGKAGQLHFSNTENSYATSLGMYSIGPSYNGHFGKAYKLYGLEDSNSNAYSRNIVLHKYNSMPYDEQVASICLSQGCPMVNVKFYERLQAVIDPSPKQIILTIYY</sequence>
<dbReference type="PANTHER" id="PTHR38477">
    <property type="entry name" value="HYPOTHETICAL EXPORTED PROTEIN"/>
    <property type="match status" value="1"/>
</dbReference>
<dbReference type="OrthoDB" id="1247236at2"/>
<evidence type="ECO:0000313" key="3">
    <source>
        <dbReference type="Proteomes" id="UP000250831"/>
    </source>
</evidence>
<keyword evidence="3" id="KW-1185">Reference proteome</keyword>
<accession>A0A363NV81</accession>